<dbReference type="AlphaFoldDB" id="A0A7S1MPD6"/>
<evidence type="ECO:0000256" key="3">
    <source>
        <dbReference type="ARBA" id="ARBA00022448"/>
    </source>
</evidence>
<feature type="chain" id="PRO_5030633187" description="Ammonium transporter" evidence="10">
    <location>
        <begin position="19"/>
        <end position="539"/>
    </location>
</feature>
<feature type="transmembrane region" description="Helical" evidence="8">
    <location>
        <begin position="370"/>
        <end position="387"/>
    </location>
</feature>
<dbReference type="SUPFAM" id="SSF111352">
    <property type="entry name" value="Ammonium transporter"/>
    <property type="match status" value="1"/>
</dbReference>
<dbReference type="Gene3D" id="1.10.3430.10">
    <property type="entry name" value="Ammonium transporter AmtB like domains"/>
    <property type="match status" value="1"/>
</dbReference>
<dbReference type="PROSITE" id="PS01219">
    <property type="entry name" value="AMMONIUM_TRANSP"/>
    <property type="match status" value="1"/>
</dbReference>
<evidence type="ECO:0000256" key="10">
    <source>
        <dbReference type="SAM" id="SignalP"/>
    </source>
</evidence>
<dbReference type="InterPro" id="IPR018047">
    <property type="entry name" value="Ammonium_transpt_CS"/>
</dbReference>
<evidence type="ECO:0000256" key="1">
    <source>
        <dbReference type="ARBA" id="ARBA00004141"/>
    </source>
</evidence>
<dbReference type="GO" id="GO:0097272">
    <property type="term" value="P:ammonium homeostasis"/>
    <property type="evidence" value="ECO:0007669"/>
    <property type="project" value="TreeGrafter"/>
</dbReference>
<sequence>MRAFKALLLSLASAGALAKAASDDDIRHAITELQGLVAVQKERIEALKHEERRLADPVGLAKPSIYGDLPGTRAYTDQENLNISMDHLWLLICGTLVMFMQAGFAMVESGSCRFKNVQNVLLKNLTDVCIGTMGWYAFGWSFAYSGPYRADGYRSDGMAGGEQFFGHAFATTRPDGQVEPTATSLNWFFQWAFCSAAATIVSGGVAERVNFPGYLIFSFVMSSLIYPMIVSWTWGNGWIAQVSMDAGFIDFAGSGIVHMTGGVGALVGAFIAGPRFGRWKRNDGTDQGPKERIMTIPDAFFPHNMVLVVFGTFSLWFGWYGFNCGSTLAMDGIEAGFKAAHVAMTTTLSAASGGLTVFCLRYVLIKKYDVGAFCNGILAGLVSITAPCSNIDTGSAVAVGLIGGLIFQGTSSLMKLVKIDDPLDAFAIHGACGMWGVMAAALFDWGHAFSSVHGWNGFKCITDSNGNCQAGLGGELIGVNLAEIVCISLWVAAWSTAIFVPLKLMGWLVASPEEQEMGFDEAKHSPPKAYDYTPGGGAK</sequence>
<dbReference type="GO" id="GO:0005886">
    <property type="term" value="C:plasma membrane"/>
    <property type="evidence" value="ECO:0007669"/>
    <property type="project" value="UniProtKB-SubCell"/>
</dbReference>
<feature type="region of interest" description="Disordered" evidence="9">
    <location>
        <begin position="518"/>
        <end position="539"/>
    </location>
</feature>
<evidence type="ECO:0000256" key="6">
    <source>
        <dbReference type="ARBA" id="ARBA00023136"/>
    </source>
</evidence>
<dbReference type="PANTHER" id="PTHR11730:SF6">
    <property type="entry name" value="AMMONIUM TRANSPORTER"/>
    <property type="match status" value="1"/>
</dbReference>
<evidence type="ECO:0000256" key="2">
    <source>
        <dbReference type="ARBA" id="ARBA00005887"/>
    </source>
</evidence>
<keyword evidence="6 8" id="KW-0472">Membrane</keyword>
<evidence type="ECO:0000256" key="5">
    <source>
        <dbReference type="ARBA" id="ARBA00022989"/>
    </source>
</evidence>
<dbReference type="Pfam" id="PF00909">
    <property type="entry name" value="Ammonium_transp"/>
    <property type="match status" value="1"/>
</dbReference>
<feature type="transmembrane region" description="Helical" evidence="8">
    <location>
        <begin position="188"/>
        <end position="206"/>
    </location>
</feature>
<dbReference type="GO" id="GO:0008519">
    <property type="term" value="F:ammonium channel activity"/>
    <property type="evidence" value="ECO:0007669"/>
    <property type="project" value="InterPro"/>
</dbReference>
<comment type="subcellular location">
    <subcellularLocation>
        <location evidence="8">Cell membrane</location>
        <topology evidence="8">Multi-pass membrane protein</topology>
    </subcellularLocation>
    <subcellularLocation>
        <location evidence="1">Membrane</location>
        <topology evidence="1">Multi-pass membrane protein</topology>
    </subcellularLocation>
</comment>
<evidence type="ECO:0000256" key="9">
    <source>
        <dbReference type="SAM" id="MobiDB-lite"/>
    </source>
</evidence>
<evidence type="ECO:0000256" key="4">
    <source>
        <dbReference type="ARBA" id="ARBA00022692"/>
    </source>
</evidence>
<evidence type="ECO:0000256" key="7">
    <source>
        <dbReference type="ARBA" id="ARBA00023177"/>
    </source>
</evidence>
<reference evidence="12" key="1">
    <citation type="submission" date="2021-01" db="EMBL/GenBank/DDBJ databases">
        <authorList>
            <person name="Corre E."/>
            <person name="Pelletier E."/>
            <person name="Niang G."/>
            <person name="Scheremetjew M."/>
            <person name="Finn R."/>
            <person name="Kale V."/>
            <person name="Holt S."/>
            <person name="Cochrane G."/>
            <person name="Meng A."/>
            <person name="Brown T."/>
            <person name="Cohen L."/>
        </authorList>
    </citation>
    <scope>NUCLEOTIDE SEQUENCE</scope>
    <source>
        <strain evidence="12">OF101</strain>
    </source>
</reference>
<feature type="transmembrane region" description="Helical" evidence="8">
    <location>
        <begin position="88"/>
        <end position="108"/>
    </location>
</feature>
<dbReference type="EMBL" id="HBGE01041846">
    <property type="protein sequence ID" value="CAD9137492.1"/>
    <property type="molecule type" value="Transcribed_RNA"/>
</dbReference>
<feature type="transmembrane region" description="Helical" evidence="8">
    <location>
        <begin position="425"/>
        <end position="443"/>
    </location>
</feature>
<comment type="similarity">
    <text evidence="2 8">Belongs to the ammonia transporter channel (TC 1.A.11.2) family.</text>
</comment>
<feature type="transmembrane region" description="Helical" evidence="8">
    <location>
        <begin position="300"/>
        <end position="322"/>
    </location>
</feature>
<protein>
    <recommendedName>
        <fullName evidence="8">Ammonium transporter</fullName>
    </recommendedName>
</protein>
<feature type="transmembrane region" description="Helical" evidence="8">
    <location>
        <begin position="120"/>
        <end position="138"/>
    </location>
</feature>
<accession>A0A7S1MPD6</accession>
<evidence type="ECO:0000256" key="8">
    <source>
        <dbReference type="RuleBase" id="RU362002"/>
    </source>
</evidence>
<gene>
    <name evidence="12" type="ORF">ACAT0790_LOCUS25264</name>
</gene>
<name>A0A7S1MPD6_ALECA</name>
<dbReference type="InterPro" id="IPR001905">
    <property type="entry name" value="Ammonium_transpt"/>
</dbReference>
<dbReference type="InterPro" id="IPR024041">
    <property type="entry name" value="NH4_transpt_AmtB-like_dom"/>
</dbReference>
<feature type="transmembrane region" description="Helical" evidence="8">
    <location>
        <begin position="481"/>
        <end position="502"/>
    </location>
</feature>
<dbReference type="InterPro" id="IPR029020">
    <property type="entry name" value="Ammonium/urea_transptr"/>
</dbReference>
<feature type="domain" description="Ammonium transporter AmtB-like" evidence="11">
    <location>
        <begin position="88"/>
        <end position="525"/>
    </location>
</feature>
<feature type="transmembrane region" description="Helical" evidence="8">
    <location>
        <begin position="342"/>
        <end position="363"/>
    </location>
</feature>
<evidence type="ECO:0000259" key="11">
    <source>
        <dbReference type="Pfam" id="PF00909"/>
    </source>
</evidence>
<dbReference type="NCBIfam" id="TIGR00836">
    <property type="entry name" value="amt"/>
    <property type="match status" value="1"/>
</dbReference>
<keyword evidence="3 8" id="KW-0813">Transport</keyword>
<organism evidence="12">
    <name type="scientific">Alexandrium catenella</name>
    <name type="common">Red tide dinoflagellate</name>
    <name type="synonym">Gonyaulax catenella</name>
    <dbReference type="NCBI Taxonomy" id="2925"/>
    <lineage>
        <taxon>Eukaryota</taxon>
        <taxon>Sar</taxon>
        <taxon>Alveolata</taxon>
        <taxon>Dinophyceae</taxon>
        <taxon>Gonyaulacales</taxon>
        <taxon>Pyrocystaceae</taxon>
        <taxon>Alexandrium</taxon>
    </lineage>
</organism>
<proteinExistence type="inferred from homology"/>
<keyword evidence="4 8" id="KW-0812">Transmembrane</keyword>
<feature type="transmembrane region" description="Helical" evidence="8">
    <location>
        <begin position="246"/>
        <end position="272"/>
    </location>
</feature>
<keyword evidence="5 8" id="KW-1133">Transmembrane helix</keyword>
<evidence type="ECO:0000313" key="12">
    <source>
        <dbReference type="EMBL" id="CAD9137492.1"/>
    </source>
</evidence>
<dbReference type="PANTHER" id="PTHR11730">
    <property type="entry name" value="AMMONIUM TRANSPORTER"/>
    <property type="match status" value="1"/>
</dbReference>
<keyword evidence="10" id="KW-0732">Signal</keyword>
<feature type="transmembrane region" description="Helical" evidence="8">
    <location>
        <begin position="213"/>
        <end position="234"/>
    </location>
</feature>
<feature type="signal peptide" evidence="10">
    <location>
        <begin position="1"/>
        <end position="18"/>
    </location>
</feature>
<keyword evidence="7 8" id="KW-0924">Ammonia transport</keyword>